<dbReference type="Gene3D" id="4.10.60.10">
    <property type="entry name" value="Zinc finger, CCHC-type"/>
    <property type="match status" value="1"/>
</dbReference>
<evidence type="ECO:0000256" key="1">
    <source>
        <dbReference type="SAM" id="MobiDB-lite"/>
    </source>
</evidence>
<comment type="caution">
    <text evidence="2">The sequence shown here is derived from an EMBL/GenBank/DDBJ whole genome shotgun (WGS) entry which is preliminary data.</text>
</comment>
<keyword evidence="3" id="KW-1185">Reference proteome</keyword>
<sequence>MMAVTACPEELIDEVVLRSSSPFALPPWTSSEKTKIWDSVVAPTQPNQTTGEEADGLIGGDAAPLHRRLPPILPPERCSDEEEDEGGPDLAQEIRPPTPILHRDMASPINFNQFLEKEKLKSNGSNFTDWFRHVRIFLNGGNLQYVLDAPLDGINRVLQSPPPSYKNFVMNYNMQNMNKEFPELFGMLKAAEIEIKKEHQVLMVNKTSFKKQGKSKGKFKKGGKKAATPPVKPKSGPKPDAECYYCKEKGHWKRIWRI</sequence>
<dbReference type="InterPro" id="IPR036875">
    <property type="entry name" value="Znf_CCHC_sf"/>
</dbReference>
<evidence type="ECO:0000313" key="2">
    <source>
        <dbReference type="EMBL" id="KAK1669178.1"/>
    </source>
</evidence>
<dbReference type="AlphaFoldDB" id="A0AAD8T3E6"/>
<name>A0AAD8T3E6_LOLMU</name>
<proteinExistence type="predicted"/>
<accession>A0AAD8T3E6</accession>
<reference evidence="2" key="1">
    <citation type="submission" date="2023-07" db="EMBL/GenBank/DDBJ databases">
        <title>A chromosome-level genome assembly of Lolium multiflorum.</title>
        <authorList>
            <person name="Chen Y."/>
            <person name="Copetti D."/>
            <person name="Kolliker R."/>
            <person name="Studer B."/>
        </authorList>
    </citation>
    <scope>NUCLEOTIDE SEQUENCE</scope>
    <source>
        <strain evidence="2">02402/16</strain>
        <tissue evidence="2">Leaf</tissue>
    </source>
</reference>
<feature type="region of interest" description="Disordered" evidence="1">
    <location>
        <begin position="69"/>
        <end position="92"/>
    </location>
</feature>
<feature type="region of interest" description="Disordered" evidence="1">
    <location>
        <begin position="212"/>
        <end position="239"/>
    </location>
</feature>
<organism evidence="2 3">
    <name type="scientific">Lolium multiflorum</name>
    <name type="common">Italian ryegrass</name>
    <name type="synonym">Lolium perenne subsp. multiflorum</name>
    <dbReference type="NCBI Taxonomy" id="4521"/>
    <lineage>
        <taxon>Eukaryota</taxon>
        <taxon>Viridiplantae</taxon>
        <taxon>Streptophyta</taxon>
        <taxon>Embryophyta</taxon>
        <taxon>Tracheophyta</taxon>
        <taxon>Spermatophyta</taxon>
        <taxon>Magnoliopsida</taxon>
        <taxon>Liliopsida</taxon>
        <taxon>Poales</taxon>
        <taxon>Poaceae</taxon>
        <taxon>BOP clade</taxon>
        <taxon>Pooideae</taxon>
        <taxon>Poodae</taxon>
        <taxon>Poeae</taxon>
        <taxon>Poeae Chloroplast Group 2 (Poeae type)</taxon>
        <taxon>Loliodinae</taxon>
        <taxon>Loliinae</taxon>
        <taxon>Lolium</taxon>
    </lineage>
</organism>
<feature type="compositionally biased region" description="Basic residues" evidence="1">
    <location>
        <begin position="212"/>
        <end position="224"/>
    </location>
</feature>
<dbReference type="GO" id="GO:0003676">
    <property type="term" value="F:nucleic acid binding"/>
    <property type="evidence" value="ECO:0007669"/>
    <property type="project" value="InterPro"/>
</dbReference>
<dbReference type="Proteomes" id="UP001231189">
    <property type="component" value="Unassembled WGS sequence"/>
</dbReference>
<dbReference type="GO" id="GO:0008270">
    <property type="term" value="F:zinc ion binding"/>
    <property type="evidence" value="ECO:0007669"/>
    <property type="project" value="InterPro"/>
</dbReference>
<dbReference type="EMBL" id="JAUUTY010000003">
    <property type="protein sequence ID" value="KAK1669178.1"/>
    <property type="molecule type" value="Genomic_DNA"/>
</dbReference>
<evidence type="ECO:0000313" key="3">
    <source>
        <dbReference type="Proteomes" id="UP001231189"/>
    </source>
</evidence>
<protein>
    <submittedName>
        <fullName evidence="2">Uncharacterized protein</fullName>
    </submittedName>
</protein>
<gene>
    <name evidence="2" type="ORF">QYE76_057337</name>
</gene>
<dbReference type="SUPFAM" id="SSF57756">
    <property type="entry name" value="Retrovirus zinc finger-like domains"/>
    <property type="match status" value="1"/>
</dbReference>